<dbReference type="Pfam" id="PF18876">
    <property type="entry name" value="AFF4_CHD"/>
    <property type="match status" value="1"/>
</dbReference>
<feature type="domain" description="AF4/FMR2 C-terminal homology" evidence="6">
    <location>
        <begin position="503"/>
        <end position="767"/>
    </location>
</feature>
<feature type="compositionally biased region" description="Basic and acidic residues" evidence="5">
    <location>
        <begin position="441"/>
        <end position="468"/>
    </location>
</feature>
<evidence type="ECO:0000256" key="5">
    <source>
        <dbReference type="SAM" id="MobiDB-lite"/>
    </source>
</evidence>
<reference evidence="7 8" key="1">
    <citation type="submission" date="2019-09" db="EMBL/GenBank/DDBJ databases">
        <title>Bird 10,000 Genomes (B10K) Project - Family phase.</title>
        <authorList>
            <person name="Zhang G."/>
        </authorList>
    </citation>
    <scope>NUCLEOTIDE SEQUENCE [LARGE SCALE GENOMIC DNA]</scope>
    <source>
        <strain evidence="7">B10K-DU-011-20</strain>
        <tissue evidence="7">Muscle</tissue>
    </source>
</reference>
<comment type="subcellular location">
    <subcellularLocation>
        <location evidence="1">Nucleus</location>
    </subcellularLocation>
</comment>
<feature type="region of interest" description="Disordered" evidence="5">
    <location>
        <begin position="258"/>
        <end position="399"/>
    </location>
</feature>
<feature type="region of interest" description="Disordered" evidence="5">
    <location>
        <begin position="641"/>
        <end position="680"/>
    </location>
</feature>
<evidence type="ECO:0000256" key="4">
    <source>
        <dbReference type="ARBA" id="ARBA00023242"/>
    </source>
</evidence>
<feature type="compositionally biased region" description="Low complexity" evidence="5">
    <location>
        <begin position="20"/>
        <end position="51"/>
    </location>
</feature>
<evidence type="ECO:0000256" key="3">
    <source>
        <dbReference type="ARBA" id="ARBA00022553"/>
    </source>
</evidence>
<feature type="compositionally biased region" description="Basic and acidic residues" evidence="5">
    <location>
        <begin position="182"/>
        <end position="219"/>
    </location>
</feature>
<dbReference type="EMBL" id="VXAM01001801">
    <property type="protein sequence ID" value="NXK00657.1"/>
    <property type="molecule type" value="Genomic_DNA"/>
</dbReference>
<dbReference type="OrthoDB" id="6382204at2759"/>
<feature type="compositionally biased region" description="Low complexity" evidence="5">
    <location>
        <begin position="666"/>
        <end position="679"/>
    </location>
</feature>
<feature type="region of interest" description="Disordered" evidence="5">
    <location>
        <begin position="1"/>
        <end position="243"/>
    </location>
</feature>
<comment type="similarity">
    <text evidence="2">Belongs to the AF4 family.</text>
</comment>
<accession>A0A7L0FY92</accession>
<protein>
    <submittedName>
        <fullName evidence="7">AFF1 protein</fullName>
    </submittedName>
</protein>
<keyword evidence="3" id="KW-0597">Phosphoprotein</keyword>
<feature type="compositionally biased region" description="Polar residues" evidence="5">
    <location>
        <begin position="258"/>
        <end position="276"/>
    </location>
</feature>
<dbReference type="Proteomes" id="UP000526942">
    <property type="component" value="Unassembled WGS sequence"/>
</dbReference>
<dbReference type="GO" id="GO:0010468">
    <property type="term" value="P:regulation of gene expression"/>
    <property type="evidence" value="ECO:0007669"/>
    <property type="project" value="InterPro"/>
</dbReference>
<evidence type="ECO:0000256" key="2">
    <source>
        <dbReference type="ARBA" id="ARBA00007354"/>
    </source>
</evidence>
<dbReference type="PANTHER" id="PTHR10528:SF6">
    <property type="entry name" value="AF4_FMR2 FAMILY MEMBER 1"/>
    <property type="match status" value="1"/>
</dbReference>
<keyword evidence="8" id="KW-1185">Reference proteome</keyword>
<evidence type="ECO:0000313" key="7">
    <source>
        <dbReference type="EMBL" id="NXK00657.1"/>
    </source>
</evidence>
<feature type="non-terminal residue" evidence="7">
    <location>
        <position position="1"/>
    </location>
</feature>
<evidence type="ECO:0000256" key="1">
    <source>
        <dbReference type="ARBA" id="ARBA00004123"/>
    </source>
</evidence>
<gene>
    <name evidence="7" type="primary">Aff1</name>
    <name evidence="7" type="ORF">CORCON_R15701</name>
</gene>
<organism evidence="7 8">
    <name type="scientific">Corythaixoides concolor</name>
    <name type="common">Grey go-away-bird</name>
    <dbReference type="NCBI Taxonomy" id="103956"/>
    <lineage>
        <taxon>Eukaryota</taxon>
        <taxon>Metazoa</taxon>
        <taxon>Chordata</taxon>
        <taxon>Craniata</taxon>
        <taxon>Vertebrata</taxon>
        <taxon>Euteleostomi</taxon>
        <taxon>Archelosauria</taxon>
        <taxon>Archosauria</taxon>
        <taxon>Dinosauria</taxon>
        <taxon>Saurischia</taxon>
        <taxon>Theropoda</taxon>
        <taxon>Coelurosauria</taxon>
        <taxon>Aves</taxon>
        <taxon>Neognathae</taxon>
        <taxon>Neoaves</taxon>
        <taxon>Otidimorphae</taxon>
        <taxon>Musophagiformes</taxon>
        <taxon>Musophagidae</taxon>
        <taxon>Corythaixoides</taxon>
    </lineage>
</organism>
<dbReference type="InterPro" id="IPR043640">
    <property type="entry name" value="AF4/FMR2_CHD"/>
</dbReference>
<dbReference type="InterPro" id="IPR007797">
    <property type="entry name" value="AF4/FMR2"/>
</dbReference>
<feature type="compositionally biased region" description="Basic and acidic residues" evidence="5">
    <location>
        <begin position="53"/>
        <end position="64"/>
    </location>
</feature>
<feature type="non-terminal residue" evidence="7">
    <location>
        <position position="768"/>
    </location>
</feature>
<name>A0A7L0FY92_CORCN</name>
<evidence type="ECO:0000313" key="8">
    <source>
        <dbReference type="Proteomes" id="UP000526942"/>
    </source>
</evidence>
<feature type="compositionally biased region" description="Basic and acidic residues" evidence="5">
    <location>
        <begin position="329"/>
        <end position="399"/>
    </location>
</feature>
<sequence>SWWPCSALQSLPKSVASAHSSSSESRSSSDSGSSSDSDSSSSSSDSETESTSSEDKDPPRERASAPEPDPPTSNKWQLDNWLTKVNPPAVPTDSLSQITCGDGHNEGKEEGQGVSSNSSHQRTEPREPHHKSSGRAPKSPQGAHLLTKSNCQKSRVCASPRQTAGIKRPSEAPVHQGPKKALKVESDTDPFEVRDQSSKDKLKVKTKEKPKPSDRKDLKLALQKTHENRKHKSSHQTSTKTFLDPKLMRDVLLDSAQNHLAVSPLPQGQDTTPTSTRGHRPAVGTGEDVHKEKLPLPIKKKLLSPVKDSPDPQSLMVKIKLPLLSRVPEPPRKDSDQKRAKTKELPGAKKQELKRKTTDASDKSPQKRKKEVEKEIDRKKTKSGKETKSLQSSDNKDSDILKALKALFETQKKDLQLPPPLPPMSPARSAPKSAKMAQKRPRSENDKLPAMDNTAKIESDPKDPLSSKHVKVEKNYAELSKGIKGSAGDVTNPFPVPSLPNGTSKPMKPQFKFGKKYPVEYYIEEAKKLKHKADAMTDKTGRAFQYLDAALAFIEYGIALEVDEPEPKSAFSIFNTTVDLIKFAMSLKHFIDSSASSYEKIFAVLCMRCQCILYMTMFHHKKDNAIKYSKILNDHFQSSSKVTQAPSPCVARSTGMPSPHSPMPSPASSAGSQPGSNASNCSGKGIGSSVTVPSNIPGVTSSYVNTTSYVLYAFDIWERADALAKKNKEFFARLSTATCDLTLNSSVTELIHYTRQGLQWLRLETNTP</sequence>
<dbReference type="AlphaFoldDB" id="A0A7L0FY92"/>
<feature type="region of interest" description="Disordered" evidence="5">
    <location>
        <begin position="411"/>
        <end position="468"/>
    </location>
</feature>
<evidence type="ECO:0000259" key="6">
    <source>
        <dbReference type="Pfam" id="PF18876"/>
    </source>
</evidence>
<keyword evidence="4" id="KW-0539">Nucleus</keyword>
<comment type="caution">
    <text evidence="7">The sequence shown here is derived from an EMBL/GenBank/DDBJ whole genome shotgun (WGS) entry which is preliminary data.</text>
</comment>
<dbReference type="PANTHER" id="PTHR10528">
    <property type="entry name" value="AF4/FMR2 FAMILY MEMBER"/>
    <property type="match status" value="1"/>
</dbReference>
<dbReference type="Pfam" id="PF05110">
    <property type="entry name" value="AF-4"/>
    <property type="match status" value="1"/>
</dbReference>
<dbReference type="GO" id="GO:0032783">
    <property type="term" value="C:super elongation complex"/>
    <property type="evidence" value="ECO:0007669"/>
    <property type="project" value="TreeGrafter"/>
</dbReference>
<proteinExistence type="inferred from homology"/>